<dbReference type="Proteomes" id="UP001530293">
    <property type="component" value="Unassembled WGS sequence"/>
</dbReference>
<feature type="region of interest" description="Disordered" evidence="2">
    <location>
        <begin position="485"/>
        <end position="563"/>
    </location>
</feature>
<evidence type="ECO:0000256" key="1">
    <source>
        <dbReference type="SAM" id="Coils"/>
    </source>
</evidence>
<protein>
    <submittedName>
        <fullName evidence="3">Uncharacterized protein</fullName>
    </submittedName>
</protein>
<dbReference type="AlphaFoldDB" id="A0ABD3MA91"/>
<sequence length="563" mass="64441">MYITSTRQTSGMMKYQERIIGFGRVRRMNSHWFCILVLPILGYLTRIVCDAGSGAPSTVRPLPTKRVPFLSSLNPRRAAKEAYLLHLQNELESAQRQLYVSQNTCNSLRKRWEDQRMDTLKSMTTRSRNAVPDDAVVDDKEEIDRLQQQLQLETEKHEQQVERFNLLSSELNELKAWKETQEQTNEGKLLEYEQLLQDSQRKQNDYAEQVQLLALKLEAAAFAAKARQPGDEVEGGESNTAYARRAQELRSELESVLANYSMMLINSLRESADHEDEGDNEQRKRRESEMNDAIQSAFESALGSFESEWAARYETLENQLNNVTAYVTTLEEERDAALNSRLLGTKSSKVAKSDQKLSDSETQQLREELTAQLTETLTIELTEQLTKQVTSTLVDNIEKTYKKKIKQLHKDIKEQRKIVSELQQSQEEMTQQQQQTLEAEVGKIKKQFELEYESKLQQLQAESEEQKQIQKERMRKLVRALLEREAMQKSEEQSDGATEPPIVVKKRKSSSKQKIMKDDASTGGDGPTEDGNGDPEVLLPTSSSSRSRKRSTPGVVPPVRGNR</sequence>
<feature type="coiled-coil region" evidence="1">
    <location>
        <begin position="136"/>
        <end position="163"/>
    </location>
</feature>
<evidence type="ECO:0000313" key="3">
    <source>
        <dbReference type="EMBL" id="KAL3759656.1"/>
    </source>
</evidence>
<accession>A0ABD3MA91</accession>
<name>A0ABD3MA91_9STRA</name>
<evidence type="ECO:0000313" key="4">
    <source>
        <dbReference type="Proteomes" id="UP001530293"/>
    </source>
</evidence>
<feature type="coiled-coil region" evidence="1">
    <location>
        <begin position="405"/>
        <end position="472"/>
    </location>
</feature>
<organism evidence="3 4">
    <name type="scientific">Discostella pseudostelligera</name>
    <dbReference type="NCBI Taxonomy" id="259834"/>
    <lineage>
        <taxon>Eukaryota</taxon>
        <taxon>Sar</taxon>
        <taxon>Stramenopiles</taxon>
        <taxon>Ochrophyta</taxon>
        <taxon>Bacillariophyta</taxon>
        <taxon>Coscinodiscophyceae</taxon>
        <taxon>Thalassiosirophycidae</taxon>
        <taxon>Stephanodiscales</taxon>
        <taxon>Stephanodiscaceae</taxon>
        <taxon>Discostella</taxon>
    </lineage>
</organism>
<dbReference type="EMBL" id="JALLBG020000199">
    <property type="protein sequence ID" value="KAL3759656.1"/>
    <property type="molecule type" value="Genomic_DNA"/>
</dbReference>
<keyword evidence="1" id="KW-0175">Coiled coil</keyword>
<proteinExistence type="predicted"/>
<evidence type="ECO:0000256" key="2">
    <source>
        <dbReference type="SAM" id="MobiDB-lite"/>
    </source>
</evidence>
<gene>
    <name evidence="3" type="ORF">ACHAWU_009803</name>
</gene>
<reference evidence="3 4" key="1">
    <citation type="submission" date="2024-10" db="EMBL/GenBank/DDBJ databases">
        <title>Updated reference genomes for cyclostephanoid diatoms.</title>
        <authorList>
            <person name="Roberts W.R."/>
            <person name="Alverson A.J."/>
        </authorList>
    </citation>
    <scope>NUCLEOTIDE SEQUENCE [LARGE SCALE GENOMIC DNA]</scope>
    <source>
        <strain evidence="3 4">AJA232-27</strain>
    </source>
</reference>
<keyword evidence="4" id="KW-1185">Reference proteome</keyword>
<comment type="caution">
    <text evidence="3">The sequence shown here is derived from an EMBL/GenBank/DDBJ whole genome shotgun (WGS) entry which is preliminary data.</text>
</comment>
<feature type="region of interest" description="Disordered" evidence="2">
    <location>
        <begin position="268"/>
        <end position="291"/>
    </location>
</feature>
<feature type="compositionally biased region" description="Basic and acidic residues" evidence="2">
    <location>
        <begin position="280"/>
        <end position="289"/>
    </location>
</feature>